<evidence type="ECO:0000256" key="1">
    <source>
        <dbReference type="SAM" id="MobiDB-lite"/>
    </source>
</evidence>
<sequence length="114" mass="12878">MARPSRGLKVKNSFKRCPPRRIRIVYDDPRPPTPLRTKAEKTHREGARSMSSELLLVLTRPPLLRRLLRLSPAGSGSSMEFESGLGGNGQMRLFFLPKATDFGLVLVLHKSRRL</sequence>
<organism evidence="2 3">
    <name type="scientific">Vanilla planifolia</name>
    <name type="common">Vanilla</name>
    <dbReference type="NCBI Taxonomy" id="51239"/>
    <lineage>
        <taxon>Eukaryota</taxon>
        <taxon>Viridiplantae</taxon>
        <taxon>Streptophyta</taxon>
        <taxon>Embryophyta</taxon>
        <taxon>Tracheophyta</taxon>
        <taxon>Spermatophyta</taxon>
        <taxon>Magnoliopsida</taxon>
        <taxon>Liliopsida</taxon>
        <taxon>Asparagales</taxon>
        <taxon>Orchidaceae</taxon>
        <taxon>Vanilloideae</taxon>
        <taxon>Vanilleae</taxon>
        <taxon>Vanilla</taxon>
    </lineage>
</organism>
<gene>
    <name evidence="2" type="ORF">HPP92_004408</name>
</gene>
<protein>
    <submittedName>
        <fullName evidence="2">Uncharacterized protein</fullName>
    </submittedName>
</protein>
<dbReference type="AlphaFoldDB" id="A0A835RKZ5"/>
<evidence type="ECO:0000313" key="2">
    <source>
        <dbReference type="EMBL" id="KAG0493414.1"/>
    </source>
</evidence>
<evidence type="ECO:0000313" key="3">
    <source>
        <dbReference type="Proteomes" id="UP000639772"/>
    </source>
</evidence>
<feature type="region of interest" description="Disordered" evidence="1">
    <location>
        <begin position="25"/>
        <end position="50"/>
    </location>
</feature>
<comment type="caution">
    <text evidence="2">The sequence shown here is derived from an EMBL/GenBank/DDBJ whole genome shotgun (WGS) entry which is preliminary data.</text>
</comment>
<dbReference type="EMBL" id="JADCNM010000002">
    <property type="protein sequence ID" value="KAG0493414.1"/>
    <property type="molecule type" value="Genomic_DNA"/>
</dbReference>
<proteinExistence type="predicted"/>
<name>A0A835RKZ5_VANPL</name>
<accession>A0A835RKZ5</accession>
<feature type="compositionally biased region" description="Basic and acidic residues" evidence="1">
    <location>
        <begin position="37"/>
        <end position="47"/>
    </location>
</feature>
<reference evidence="2 3" key="1">
    <citation type="journal article" date="2020" name="Nat. Food">
        <title>A phased Vanilla planifolia genome enables genetic improvement of flavour and production.</title>
        <authorList>
            <person name="Hasing T."/>
            <person name="Tang H."/>
            <person name="Brym M."/>
            <person name="Khazi F."/>
            <person name="Huang T."/>
            <person name="Chambers A.H."/>
        </authorList>
    </citation>
    <scope>NUCLEOTIDE SEQUENCE [LARGE SCALE GENOMIC DNA]</scope>
    <source>
        <tissue evidence="2">Leaf</tissue>
    </source>
</reference>
<dbReference type="Proteomes" id="UP000639772">
    <property type="component" value="Unassembled WGS sequence"/>
</dbReference>